<keyword evidence="5" id="KW-0677">Repeat</keyword>
<dbReference type="Pfam" id="PF13180">
    <property type="entry name" value="PDZ_2"/>
    <property type="match status" value="1"/>
</dbReference>
<dbReference type="InterPro" id="IPR011782">
    <property type="entry name" value="Pept_S1C_Do"/>
</dbReference>
<dbReference type="SMART" id="SM00228">
    <property type="entry name" value="PDZ"/>
    <property type="match status" value="2"/>
</dbReference>
<dbReference type="Pfam" id="PF17820">
    <property type="entry name" value="PDZ_6"/>
    <property type="match status" value="1"/>
</dbReference>
<dbReference type="Pfam" id="PF13365">
    <property type="entry name" value="Trypsin_2"/>
    <property type="match status" value="1"/>
</dbReference>
<keyword evidence="7 9" id="KW-0378">Hydrolase</keyword>
<evidence type="ECO:0000256" key="3">
    <source>
        <dbReference type="ARBA" id="ARBA00022670"/>
    </source>
</evidence>
<organism evidence="11 12">
    <name type="scientific">Candidatus Rhabdochlamydia oedothoracis</name>
    <dbReference type="NCBI Taxonomy" id="2720720"/>
    <lineage>
        <taxon>Bacteria</taxon>
        <taxon>Pseudomonadati</taxon>
        <taxon>Chlamydiota</taxon>
        <taxon>Chlamydiia</taxon>
        <taxon>Parachlamydiales</taxon>
        <taxon>Candidatus Rhabdochlamydiaceae</taxon>
        <taxon>Candidatus Rhabdochlamydia</taxon>
    </lineage>
</organism>
<name>A0ABX8V684_9BACT</name>
<keyword evidence="4" id="KW-0732">Signal</keyword>
<evidence type="ECO:0000313" key="12">
    <source>
        <dbReference type="Proteomes" id="UP000826014"/>
    </source>
</evidence>
<dbReference type="NCBIfam" id="TIGR02037">
    <property type="entry name" value="degP_htrA_DO"/>
    <property type="match status" value="1"/>
</dbReference>
<evidence type="ECO:0000256" key="9">
    <source>
        <dbReference type="RuleBase" id="RU364067"/>
    </source>
</evidence>
<evidence type="ECO:0000256" key="5">
    <source>
        <dbReference type="ARBA" id="ARBA00022737"/>
    </source>
</evidence>
<evidence type="ECO:0000256" key="7">
    <source>
        <dbReference type="ARBA" id="ARBA00022801"/>
    </source>
</evidence>
<evidence type="ECO:0000259" key="10">
    <source>
        <dbReference type="PROSITE" id="PS50106"/>
    </source>
</evidence>
<proteinExistence type="inferred from homology"/>
<evidence type="ECO:0000256" key="1">
    <source>
        <dbReference type="ARBA" id="ARBA00004418"/>
    </source>
</evidence>
<keyword evidence="3 9" id="KW-0645">Protease</keyword>
<dbReference type="InterPro" id="IPR041489">
    <property type="entry name" value="PDZ_6"/>
</dbReference>
<comment type="catalytic activity">
    <reaction evidence="9">
        <text>Acts on substrates that are at least partially unfolded. The cleavage site P1 residue is normally between a pair of hydrophobic residues, such as Val-|-Val.</text>
        <dbReference type="EC" id="3.4.21.107"/>
    </reaction>
</comment>
<dbReference type="Proteomes" id="UP000826014">
    <property type="component" value="Chromosome"/>
</dbReference>
<dbReference type="RefSeq" id="WP_215216906.1">
    <property type="nucleotide sequence ID" value="NZ_CP075587.1"/>
</dbReference>
<evidence type="ECO:0000256" key="8">
    <source>
        <dbReference type="ARBA" id="ARBA00022825"/>
    </source>
</evidence>
<comment type="similarity">
    <text evidence="2 9">Belongs to the peptidase S1C family.</text>
</comment>
<dbReference type="InterPro" id="IPR001940">
    <property type="entry name" value="Peptidase_S1C"/>
</dbReference>
<keyword evidence="12" id="KW-1185">Reference proteome</keyword>
<gene>
    <name evidence="11" type="ORF">RHABOEDO_001358</name>
</gene>
<reference evidence="11 12" key="1">
    <citation type="journal article" date="2022" name="bioRxiv">
        <title>Ecology and evolution of chlamydial symbionts of arthropods.</title>
        <authorList>
            <person name="Halter T."/>
            <person name="Koestlbacher S."/>
            <person name="Collingro A."/>
            <person name="Sixt B.S."/>
            <person name="Toenshoff E.R."/>
            <person name="Hendrickx F."/>
            <person name="Kostanjsek R."/>
            <person name="Horn M."/>
        </authorList>
    </citation>
    <scope>NUCLEOTIDE SEQUENCE [LARGE SCALE GENOMIC DNA]</scope>
    <source>
        <strain evidence="11">W744xW776</strain>
    </source>
</reference>
<protein>
    <recommendedName>
        <fullName evidence="9">Periplasmic serine endoprotease DegP-like</fullName>
        <ecNumber evidence="9">3.4.21.107</ecNumber>
    </recommendedName>
</protein>
<evidence type="ECO:0000256" key="6">
    <source>
        <dbReference type="ARBA" id="ARBA00022764"/>
    </source>
</evidence>
<evidence type="ECO:0000256" key="2">
    <source>
        <dbReference type="ARBA" id="ARBA00010541"/>
    </source>
</evidence>
<dbReference type="PROSITE" id="PS50106">
    <property type="entry name" value="PDZ"/>
    <property type="match status" value="2"/>
</dbReference>
<dbReference type="Gene3D" id="2.40.10.120">
    <property type="match status" value="1"/>
</dbReference>
<dbReference type="InterPro" id="IPR036034">
    <property type="entry name" value="PDZ_sf"/>
</dbReference>
<keyword evidence="9" id="KW-0346">Stress response</keyword>
<dbReference type="PANTHER" id="PTHR22939">
    <property type="entry name" value="SERINE PROTEASE FAMILY S1C HTRA-RELATED"/>
    <property type="match status" value="1"/>
</dbReference>
<sequence length="471" mass="50757">MKKSSIQSPIFLVLSIILLSANSIHIPALKETQVLDRISQAFTLIYESANPAVISIKAQSNVNETYGAHNPFEFHSEIFNRFFGQMPQPSPQKNAGSGFFCSVDGHIMTNAHVVNNCDKITIVLHDGQEVDAVLVGSDPHTDIALLKIESKEIAALPYLPLGDSESVKIGELAFAIGSPLLLKSTFTQGIISAKGRQNLHINDLEDFIQSTVQINRGNSGGPLLNSKGEVIGINTAIASNSGGYMGISFSIPINMAKNIMNQLLEKGSVTRGFLGVTLQPMDADIAKAFGLSKPEGALIAEVVPGSAADKAGLKQGDIILEYDNKPVKSSEGLKTEISLKFPGSTIQLKVKRNQETKKISVKLGSNSDNVMAENGIVQKLGLQVETLTEDYAKQLGYKPTEEGVVITKVKPNSPAALAGLRPGCLIQTINHKKVTNLLEFNQAINQNTTKAILLLVRDRNRGAYFCSIQLK</sequence>
<keyword evidence="6" id="KW-0574">Periplasm</keyword>
<evidence type="ECO:0000256" key="4">
    <source>
        <dbReference type="ARBA" id="ARBA00022729"/>
    </source>
</evidence>
<dbReference type="Gene3D" id="2.30.42.10">
    <property type="match status" value="2"/>
</dbReference>
<dbReference type="GO" id="GO:0016787">
    <property type="term" value="F:hydrolase activity"/>
    <property type="evidence" value="ECO:0007669"/>
    <property type="project" value="UniProtKB-KW"/>
</dbReference>
<keyword evidence="8 9" id="KW-0720">Serine protease</keyword>
<feature type="domain" description="PDZ" evidence="10">
    <location>
        <begin position="360"/>
        <end position="459"/>
    </location>
</feature>
<feature type="domain" description="PDZ" evidence="10">
    <location>
        <begin position="263"/>
        <end position="354"/>
    </location>
</feature>
<accession>A0ABX8V684</accession>
<evidence type="ECO:0000313" key="11">
    <source>
        <dbReference type="EMBL" id="QYF49092.1"/>
    </source>
</evidence>
<dbReference type="PANTHER" id="PTHR22939:SF129">
    <property type="entry name" value="SERINE PROTEASE HTRA2, MITOCHONDRIAL"/>
    <property type="match status" value="1"/>
</dbReference>
<dbReference type="EMBL" id="CP075587">
    <property type="protein sequence ID" value="QYF49092.1"/>
    <property type="molecule type" value="Genomic_DNA"/>
</dbReference>
<dbReference type="EC" id="3.4.21.107" evidence="9"/>
<dbReference type="CDD" id="cd10839">
    <property type="entry name" value="cpPDZ1_DegP-like"/>
    <property type="match status" value="1"/>
</dbReference>
<comment type="subcellular location">
    <subcellularLocation>
        <location evidence="1 9">Periplasm</location>
    </subcellularLocation>
</comment>
<dbReference type="PRINTS" id="PR00834">
    <property type="entry name" value="PROTEASES2C"/>
</dbReference>
<dbReference type="SUPFAM" id="SSF50494">
    <property type="entry name" value="Trypsin-like serine proteases"/>
    <property type="match status" value="1"/>
</dbReference>
<dbReference type="InterPro" id="IPR009003">
    <property type="entry name" value="Peptidase_S1_PA"/>
</dbReference>
<dbReference type="InterPro" id="IPR001478">
    <property type="entry name" value="PDZ"/>
</dbReference>
<dbReference type="SUPFAM" id="SSF50156">
    <property type="entry name" value="PDZ domain-like"/>
    <property type="match status" value="2"/>
</dbReference>